<dbReference type="PANTHER" id="PTHR23348">
    <property type="entry name" value="PERIAXIN/AHNAK"/>
    <property type="match status" value="1"/>
</dbReference>
<gene>
    <name evidence="3" type="ORF">BLA29_012241</name>
</gene>
<feature type="non-terminal residue" evidence="3">
    <location>
        <position position="178"/>
    </location>
</feature>
<dbReference type="EMBL" id="MUJZ01057462">
    <property type="protein sequence ID" value="OTF72187.1"/>
    <property type="molecule type" value="Genomic_DNA"/>
</dbReference>
<dbReference type="AlphaFoldDB" id="A0A1Y3AW22"/>
<dbReference type="GO" id="GO:0005634">
    <property type="term" value="C:nucleus"/>
    <property type="evidence" value="ECO:0007669"/>
    <property type="project" value="UniProtKB-SubCell"/>
</dbReference>
<evidence type="ECO:0000313" key="4">
    <source>
        <dbReference type="Proteomes" id="UP000194236"/>
    </source>
</evidence>
<keyword evidence="2" id="KW-0539">Nucleus</keyword>
<evidence type="ECO:0000313" key="3">
    <source>
        <dbReference type="EMBL" id="OTF72187.1"/>
    </source>
</evidence>
<name>A0A1Y3AW22_EURMA</name>
<evidence type="ECO:0000256" key="2">
    <source>
        <dbReference type="ARBA" id="ARBA00023242"/>
    </source>
</evidence>
<dbReference type="InterPro" id="IPR052082">
    <property type="entry name" value="Myelin_sheath_structural"/>
</dbReference>
<dbReference type="GO" id="GO:0043484">
    <property type="term" value="P:regulation of RNA splicing"/>
    <property type="evidence" value="ECO:0007669"/>
    <property type="project" value="TreeGrafter"/>
</dbReference>
<dbReference type="OrthoDB" id="447516at2759"/>
<dbReference type="PANTHER" id="PTHR23348:SF41">
    <property type="entry name" value="NEUROBLAST DIFFERENTIATION-ASSOCIATED PROTEIN AHNAK"/>
    <property type="match status" value="1"/>
</dbReference>
<comment type="caution">
    <text evidence="3">The sequence shown here is derived from an EMBL/GenBank/DDBJ whole genome shotgun (WGS) entry which is preliminary data.</text>
</comment>
<comment type="subcellular location">
    <subcellularLocation>
        <location evidence="1">Nucleus</location>
    </subcellularLocation>
</comment>
<evidence type="ECO:0008006" key="5">
    <source>
        <dbReference type="Google" id="ProtNLM"/>
    </source>
</evidence>
<protein>
    <recommendedName>
        <fullName evidence="5">AHNAK nucleoprotein-like protein</fullName>
    </recommendedName>
</protein>
<dbReference type="Proteomes" id="UP000194236">
    <property type="component" value="Unassembled WGS sequence"/>
</dbReference>
<reference evidence="3 4" key="1">
    <citation type="submission" date="2017-03" db="EMBL/GenBank/DDBJ databases">
        <title>Genome Survey of Euroglyphus maynei.</title>
        <authorList>
            <person name="Arlian L.G."/>
            <person name="Morgan M.S."/>
            <person name="Rider S.D."/>
        </authorList>
    </citation>
    <scope>NUCLEOTIDE SEQUENCE [LARGE SCALE GENOMIC DNA]</scope>
    <source>
        <strain evidence="3">Arlian Lab</strain>
        <tissue evidence="3">Whole body</tissue>
    </source>
</reference>
<proteinExistence type="predicted"/>
<accession>A0A1Y3AW22</accession>
<sequence length="178" mass="19864">MPKFGFKGTKISGPDVDVNVKLPDAKVDEPKISSPGVEMNVEMPEVEGDINLSLKKKRGKSKEKDGKSWEFHMPKFGFNGPKIHGPDVDGKINGLEIDVEKPQVDVKMPEIKAEVNLKKPKISGSDFDVNVEMPQVDLKMPEFKGDVDVSLKNKKPDKNGKEWDFKMPKFGFKAPKIS</sequence>
<keyword evidence="4" id="KW-1185">Reference proteome</keyword>
<evidence type="ECO:0000256" key="1">
    <source>
        <dbReference type="ARBA" id="ARBA00004123"/>
    </source>
</evidence>
<dbReference type="GO" id="GO:0043034">
    <property type="term" value="C:costamere"/>
    <property type="evidence" value="ECO:0007669"/>
    <property type="project" value="TreeGrafter"/>
</dbReference>
<organism evidence="3 4">
    <name type="scientific">Euroglyphus maynei</name>
    <name type="common">Mayne's house dust mite</name>
    <dbReference type="NCBI Taxonomy" id="6958"/>
    <lineage>
        <taxon>Eukaryota</taxon>
        <taxon>Metazoa</taxon>
        <taxon>Ecdysozoa</taxon>
        <taxon>Arthropoda</taxon>
        <taxon>Chelicerata</taxon>
        <taxon>Arachnida</taxon>
        <taxon>Acari</taxon>
        <taxon>Acariformes</taxon>
        <taxon>Sarcoptiformes</taxon>
        <taxon>Astigmata</taxon>
        <taxon>Psoroptidia</taxon>
        <taxon>Analgoidea</taxon>
        <taxon>Pyroglyphidae</taxon>
        <taxon>Pyroglyphinae</taxon>
        <taxon>Euroglyphus</taxon>
    </lineage>
</organism>